<gene>
    <name evidence="1" type="ORF">S06H3_05795</name>
</gene>
<evidence type="ECO:0000313" key="1">
    <source>
        <dbReference type="EMBL" id="GAH90274.1"/>
    </source>
</evidence>
<evidence type="ECO:0008006" key="2">
    <source>
        <dbReference type="Google" id="ProtNLM"/>
    </source>
</evidence>
<organism evidence="1">
    <name type="scientific">marine sediment metagenome</name>
    <dbReference type="NCBI Taxonomy" id="412755"/>
    <lineage>
        <taxon>unclassified sequences</taxon>
        <taxon>metagenomes</taxon>
        <taxon>ecological metagenomes</taxon>
    </lineage>
</organism>
<protein>
    <recommendedName>
        <fullName evidence="2">CARDB domain-containing protein</fullName>
    </recommendedName>
</protein>
<sequence>MIIIFFVFIQVFELPDLVVRPQGIDIKLLPPYPYPHSGDIIPIRAKVFNIGGAAAYNIDVEFKVVLDEDTAKNPLPCGETCYVREC</sequence>
<dbReference type="EMBL" id="BARV01002185">
    <property type="protein sequence ID" value="GAH90274.1"/>
    <property type="molecule type" value="Genomic_DNA"/>
</dbReference>
<reference evidence="1" key="1">
    <citation type="journal article" date="2014" name="Front. Microbiol.">
        <title>High frequency of phylogenetically diverse reductive dehalogenase-homologous genes in deep subseafloor sedimentary metagenomes.</title>
        <authorList>
            <person name="Kawai M."/>
            <person name="Futagami T."/>
            <person name="Toyoda A."/>
            <person name="Takaki Y."/>
            <person name="Nishi S."/>
            <person name="Hori S."/>
            <person name="Arai W."/>
            <person name="Tsubouchi T."/>
            <person name="Morono Y."/>
            <person name="Uchiyama I."/>
            <person name="Ito T."/>
            <person name="Fujiyama A."/>
            <person name="Inagaki F."/>
            <person name="Takami H."/>
        </authorList>
    </citation>
    <scope>NUCLEOTIDE SEQUENCE</scope>
    <source>
        <strain evidence="1">Expedition CK06-06</strain>
    </source>
</reference>
<comment type="caution">
    <text evidence="1">The sequence shown here is derived from an EMBL/GenBank/DDBJ whole genome shotgun (WGS) entry which is preliminary data.</text>
</comment>
<name>X1KJF1_9ZZZZ</name>
<dbReference type="AlphaFoldDB" id="X1KJF1"/>
<proteinExistence type="predicted"/>
<accession>X1KJF1</accession>